<evidence type="ECO:0000313" key="8">
    <source>
        <dbReference type="Proteomes" id="UP001597120"/>
    </source>
</evidence>
<dbReference type="InterPro" id="IPR018490">
    <property type="entry name" value="cNMP-bd_dom_sf"/>
</dbReference>
<dbReference type="InterPro" id="IPR036388">
    <property type="entry name" value="WH-like_DNA-bd_sf"/>
</dbReference>
<organism evidence="7 8">
    <name type="scientific">Paenibacillus residui</name>
    <dbReference type="NCBI Taxonomy" id="629724"/>
    <lineage>
        <taxon>Bacteria</taxon>
        <taxon>Bacillati</taxon>
        <taxon>Bacillota</taxon>
        <taxon>Bacilli</taxon>
        <taxon>Bacillales</taxon>
        <taxon>Paenibacillaceae</taxon>
        <taxon>Paenibacillus</taxon>
    </lineage>
</organism>
<dbReference type="EMBL" id="JBHTIU010000094">
    <property type="protein sequence ID" value="MFD0871944.1"/>
    <property type="molecule type" value="Genomic_DNA"/>
</dbReference>
<dbReference type="Gene3D" id="2.60.120.10">
    <property type="entry name" value="Jelly Rolls"/>
    <property type="match status" value="1"/>
</dbReference>
<evidence type="ECO:0000256" key="4">
    <source>
        <dbReference type="ARBA" id="ARBA00023163"/>
    </source>
</evidence>
<dbReference type="PROSITE" id="PS50042">
    <property type="entry name" value="CNMP_BINDING_3"/>
    <property type="match status" value="1"/>
</dbReference>
<dbReference type="Pfam" id="PF00027">
    <property type="entry name" value="cNMP_binding"/>
    <property type="match status" value="1"/>
</dbReference>
<comment type="caution">
    <text evidence="7">The sequence shown here is derived from an EMBL/GenBank/DDBJ whole genome shotgun (WGS) entry which is preliminary data.</text>
</comment>
<dbReference type="SUPFAM" id="SSF51206">
    <property type="entry name" value="cAMP-binding domain-like"/>
    <property type="match status" value="1"/>
</dbReference>
<proteinExistence type="predicted"/>
<protein>
    <submittedName>
        <fullName evidence="7">Crp/Fnr family transcriptional regulator</fullName>
    </submittedName>
</protein>
<evidence type="ECO:0000259" key="6">
    <source>
        <dbReference type="PROSITE" id="PS51063"/>
    </source>
</evidence>
<dbReference type="RefSeq" id="WP_379291184.1">
    <property type="nucleotide sequence ID" value="NZ_JBHTIU010000094.1"/>
</dbReference>
<feature type="domain" description="Cyclic nucleotide-binding" evidence="5">
    <location>
        <begin position="12"/>
        <end position="132"/>
    </location>
</feature>
<dbReference type="Gene3D" id="1.10.10.10">
    <property type="entry name" value="Winged helix-like DNA-binding domain superfamily/Winged helix DNA-binding domain"/>
    <property type="match status" value="1"/>
</dbReference>
<dbReference type="SUPFAM" id="SSF46785">
    <property type="entry name" value="Winged helix' DNA-binding domain"/>
    <property type="match status" value="1"/>
</dbReference>
<keyword evidence="2" id="KW-0238">DNA-binding</keyword>
<gene>
    <name evidence="7" type="ORF">ACFQ03_22705</name>
</gene>
<keyword evidence="8" id="KW-1185">Reference proteome</keyword>
<dbReference type="Pfam" id="PF13545">
    <property type="entry name" value="HTH_Crp_2"/>
    <property type="match status" value="1"/>
</dbReference>
<dbReference type="InterPro" id="IPR000595">
    <property type="entry name" value="cNMP-bd_dom"/>
</dbReference>
<dbReference type="CDD" id="cd00038">
    <property type="entry name" value="CAP_ED"/>
    <property type="match status" value="1"/>
</dbReference>
<dbReference type="PANTHER" id="PTHR24567:SF74">
    <property type="entry name" value="HTH-TYPE TRANSCRIPTIONAL REGULATOR ARCR"/>
    <property type="match status" value="1"/>
</dbReference>
<keyword evidence="1" id="KW-0805">Transcription regulation</keyword>
<feature type="domain" description="HTH crp-type" evidence="6">
    <location>
        <begin position="146"/>
        <end position="230"/>
    </location>
</feature>
<dbReference type="SMART" id="SM00419">
    <property type="entry name" value="HTH_CRP"/>
    <property type="match status" value="1"/>
</dbReference>
<dbReference type="SMART" id="SM00100">
    <property type="entry name" value="cNMP"/>
    <property type="match status" value="1"/>
</dbReference>
<keyword evidence="4" id="KW-0804">Transcription</keyword>
<dbReference type="PANTHER" id="PTHR24567">
    <property type="entry name" value="CRP FAMILY TRANSCRIPTIONAL REGULATORY PROTEIN"/>
    <property type="match status" value="1"/>
</dbReference>
<evidence type="ECO:0000259" key="5">
    <source>
        <dbReference type="PROSITE" id="PS50042"/>
    </source>
</evidence>
<dbReference type="Proteomes" id="UP001597120">
    <property type="component" value="Unassembled WGS sequence"/>
</dbReference>
<dbReference type="InterPro" id="IPR036390">
    <property type="entry name" value="WH_DNA-bd_sf"/>
</dbReference>
<evidence type="ECO:0000256" key="2">
    <source>
        <dbReference type="ARBA" id="ARBA00023125"/>
    </source>
</evidence>
<dbReference type="InterPro" id="IPR014710">
    <property type="entry name" value="RmlC-like_jellyroll"/>
</dbReference>
<evidence type="ECO:0000256" key="1">
    <source>
        <dbReference type="ARBA" id="ARBA00023015"/>
    </source>
</evidence>
<evidence type="ECO:0000313" key="7">
    <source>
        <dbReference type="EMBL" id="MFD0871944.1"/>
    </source>
</evidence>
<sequence length="239" mass="27572">MDKIKYLSRIQLFQELELEELKQIEPVTPIRVVKKGTIIASPHMDSKILYLIKSGTVRLYKLSGSGKELTLDLLGKGHVFGEFGSFTTGSENMYAQAWEDCVICKMEQPQLEQILREHPQLSLKLIEIISNRLKEVEELLEYMAYGSVRRRLLYLLRKMAEKFGTNWTGTGRRPDEDGWIQLDISITHQELAAMMGSVRETVTALLNELTKEHIVRRAGNRKPLQIHWPRLVHALESEE</sequence>
<name>A0ABW3DHA5_9BACL</name>
<dbReference type="PROSITE" id="PS51063">
    <property type="entry name" value="HTH_CRP_2"/>
    <property type="match status" value="1"/>
</dbReference>
<keyword evidence="3" id="KW-0010">Activator</keyword>
<evidence type="ECO:0000256" key="3">
    <source>
        <dbReference type="ARBA" id="ARBA00023159"/>
    </source>
</evidence>
<dbReference type="InterPro" id="IPR050397">
    <property type="entry name" value="Env_Response_Regulators"/>
</dbReference>
<reference evidence="8" key="1">
    <citation type="journal article" date="2019" name="Int. J. Syst. Evol. Microbiol.">
        <title>The Global Catalogue of Microorganisms (GCM) 10K type strain sequencing project: providing services to taxonomists for standard genome sequencing and annotation.</title>
        <authorList>
            <consortium name="The Broad Institute Genomics Platform"/>
            <consortium name="The Broad Institute Genome Sequencing Center for Infectious Disease"/>
            <person name="Wu L."/>
            <person name="Ma J."/>
        </authorList>
    </citation>
    <scope>NUCLEOTIDE SEQUENCE [LARGE SCALE GENOMIC DNA]</scope>
    <source>
        <strain evidence="8">CCUG 57263</strain>
    </source>
</reference>
<accession>A0ABW3DHA5</accession>
<dbReference type="InterPro" id="IPR012318">
    <property type="entry name" value="HTH_CRP"/>
</dbReference>